<dbReference type="Gene3D" id="1.10.8.430">
    <property type="entry name" value="Helical domain of apoptotic protease-activating factors"/>
    <property type="match status" value="1"/>
</dbReference>
<dbReference type="FunFam" id="3.80.10.10:FF:000386">
    <property type="entry name" value="Disease resistance protein RPS4"/>
    <property type="match status" value="1"/>
</dbReference>
<name>A0A1J3FDI9_NOCCA</name>
<dbReference type="InterPro" id="IPR044974">
    <property type="entry name" value="Disease_R_plants"/>
</dbReference>
<dbReference type="FunFam" id="3.40.50.300:FF:001002">
    <property type="entry name" value="Disease resistance protein (TIR-NBS-LRR class)"/>
    <property type="match status" value="1"/>
</dbReference>
<feature type="domain" description="Disease resistance protein Roq1-like winged-helix" evidence="5">
    <location>
        <begin position="243"/>
        <end position="313"/>
    </location>
</feature>
<dbReference type="InterPro" id="IPR027417">
    <property type="entry name" value="P-loop_NTPase"/>
</dbReference>
<dbReference type="SUPFAM" id="SSF52540">
    <property type="entry name" value="P-loop containing nucleoside triphosphate hydrolases"/>
    <property type="match status" value="1"/>
</dbReference>
<dbReference type="Gene3D" id="3.40.50.300">
    <property type="entry name" value="P-loop containing nucleotide triphosphate hydrolases"/>
    <property type="match status" value="1"/>
</dbReference>
<dbReference type="SUPFAM" id="SSF52058">
    <property type="entry name" value="L domain-like"/>
    <property type="match status" value="1"/>
</dbReference>
<dbReference type="GO" id="GO:0043531">
    <property type="term" value="F:ADP binding"/>
    <property type="evidence" value="ECO:0007669"/>
    <property type="project" value="InterPro"/>
</dbReference>
<evidence type="ECO:0000256" key="3">
    <source>
        <dbReference type="ARBA" id="ARBA00022801"/>
    </source>
</evidence>
<feature type="domain" description="NB-ARC" evidence="4">
    <location>
        <begin position="13"/>
        <end position="176"/>
    </location>
</feature>
<dbReference type="PANTHER" id="PTHR11017:SF225">
    <property type="entry name" value="ADP-RIBOSYL CYCLASE_CYCLIC ADP-RIBOSE HYDROLASE-RELATED"/>
    <property type="match status" value="1"/>
</dbReference>
<sequence>MASILEKMQSLLHLDDEEDGAMIVGICGPAGIGKTTIARALHCRLSSSFQHTCFMENLRGRYNSGLDEYGLKLSLQEQLLSKILNENGMKLYHLGAIQERLCHLKVLIVLDDVVDLKQLEALADESRWFGPGSRIIVTTEDQELLEQHGINNTYHVDFPNEEEARKIFCRYAFRQSSAPNGFEKLVERVTELCGNLPLGLRVMGSHLRGKKEAGWESVLHRLENSLDRKIDAVLTVGYDSLHEDDQLLFLHIVFFFNNEKEDHVMAMLADSSLDVRLGLSTLAYKSLIQISTEGKVVMHKLLQQVGRQAVKRQEPGKRQFLTDYDVLETVYDSTNVMGISLDVSTIPNVVSIRAGALKRMLDLRFLSVYETRRDVNVRVNVPEDMDFPPRLRLLRWEVYPGKCLPLTFTPEHLVELNLGNSKLEKLWQGTQPLTNLKRMDLSESLNLKELPDLSYATNLEKLVVDACISLVEIHSSIGNLSKLERLQMNYCINLQVAPTLINLASLDSVAMSRCGQFSKIPCISTNITDLSITDTMLQELPESISLCSRLQCLRILGSVNPYPFSDANDLEHTGTDIERIPDGIRDLHVLERLVIMGCPKLASLPELPPSLRTITVDTCESLETITPFPIGIENLDFPNCFKLGQEARRVITHQFPYTVACLPGQEMPAEFDHRALGSSLTISSDSNRFRVCLLVTPKQHADEDVLNNDVLVRTSLNGCLIEEGIVEGVLSYIIREHLFIFPYALFEEDGWFEQDNEVVFQFSTPSNQLEIVECGVQMKAFSSRR</sequence>
<evidence type="ECO:0000313" key="6">
    <source>
        <dbReference type="EMBL" id="JAU42163.1"/>
    </source>
</evidence>
<organism evidence="6">
    <name type="scientific">Noccaea caerulescens</name>
    <name type="common">Alpine penny-cress</name>
    <name type="synonym">Thlaspi caerulescens</name>
    <dbReference type="NCBI Taxonomy" id="107243"/>
    <lineage>
        <taxon>Eukaryota</taxon>
        <taxon>Viridiplantae</taxon>
        <taxon>Streptophyta</taxon>
        <taxon>Embryophyta</taxon>
        <taxon>Tracheophyta</taxon>
        <taxon>Spermatophyta</taxon>
        <taxon>Magnoliopsida</taxon>
        <taxon>eudicotyledons</taxon>
        <taxon>Gunneridae</taxon>
        <taxon>Pentapetalae</taxon>
        <taxon>rosids</taxon>
        <taxon>malvids</taxon>
        <taxon>Brassicales</taxon>
        <taxon>Brassicaceae</taxon>
        <taxon>Coluteocarpeae</taxon>
        <taxon>Noccaea</taxon>
    </lineage>
</organism>
<dbReference type="FunFam" id="1.10.8.430:FF:000002">
    <property type="entry name" value="Disease resistance protein (TIR-NBS-LRR class)"/>
    <property type="match status" value="1"/>
</dbReference>
<reference evidence="6" key="1">
    <citation type="submission" date="2016-07" db="EMBL/GenBank/DDBJ databases">
        <title>De novo transcriptome assembly of four accessions of the metal hyperaccumulator plant Noccaea caerulescens.</title>
        <authorList>
            <person name="Blande D."/>
            <person name="Halimaa P."/>
            <person name="Tervahauta A.I."/>
            <person name="Aarts M.G."/>
            <person name="Karenlampi S.O."/>
        </authorList>
    </citation>
    <scope>NUCLEOTIDE SEQUENCE</scope>
</reference>
<dbReference type="InterPro" id="IPR042197">
    <property type="entry name" value="Apaf_helical"/>
</dbReference>
<dbReference type="EMBL" id="GEVK01010669">
    <property type="protein sequence ID" value="JAU42163.1"/>
    <property type="molecule type" value="Transcribed_RNA"/>
</dbReference>
<dbReference type="PRINTS" id="PR00364">
    <property type="entry name" value="DISEASERSIST"/>
</dbReference>
<dbReference type="InterPro" id="IPR011713">
    <property type="entry name" value="Leu-rich_rpt_3"/>
</dbReference>
<keyword evidence="2" id="KW-0677">Repeat</keyword>
<evidence type="ECO:0000256" key="2">
    <source>
        <dbReference type="ARBA" id="ARBA00022737"/>
    </source>
</evidence>
<dbReference type="InterPro" id="IPR002182">
    <property type="entry name" value="NB-ARC"/>
</dbReference>
<dbReference type="InterPro" id="IPR058192">
    <property type="entry name" value="WHD_ROQ1-like"/>
</dbReference>
<dbReference type="Pfam" id="PF07725">
    <property type="entry name" value="LRR_3"/>
    <property type="match status" value="1"/>
</dbReference>
<dbReference type="AlphaFoldDB" id="A0A1J3FDI9"/>
<dbReference type="InterPro" id="IPR032675">
    <property type="entry name" value="LRR_dom_sf"/>
</dbReference>
<dbReference type="Gene3D" id="3.80.10.10">
    <property type="entry name" value="Ribonuclease Inhibitor"/>
    <property type="match status" value="2"/>
</dbReference>
<proteinExistence type="predicted"/>
<keyword evidence="1" id="KW-0433">Leucine-rich repeat</keyword>
<protein>
    <submittedName>
        <fullName evidence="6">Putative disease resistance protein</fullName>
    </submittedName>
</protein>
<gene>
    <name evidence="6" type="ORF">LC_TR8872_c0_g1_i1_g.31177</name>
</gene>
<accession>A0A1J3FDI9</accession>
<keyword evidence="3" id="KW-0378">Hydrolase</keyword>
<dbReference type="GO" id="GO:0006952">
    <property type="term" value="P:defense response"/>
    <property type="evidence" value="ECO:0007669"/>
    <property type="project" value="InterPro"/>
</dbReference>
<dbReference type="Pfam" id="PF00931">
    <property type="entry name" value="NB-ARC"/>
    <property type="match status" value="1"/>
</dbReference>
<evidence type="ECO:0000259" key="5">
    <source>
        <dbReference type="Pfam" id="PF23282"/>
    </source>
</evidence>
<dbReference type="PANTHER" id="PTHR11017">
    <property type="entry name" value="LEUCINE-RICH REPEAT-CONTAINING PROTEIN"/>
    <property type="match status" value="1"/>
</dbReference>
<evidence type="ECO:0000259" key="4">
    <source>
        <dbReference type="Pfam" id="PF00931"/>
    </source>
</evidence>
<dbReference type="Pfam" id="PF23282">
    <property type="entry name" value="WHD_ROQ1"/>
    <property type="match status" value="1"/>
</dbReference>
<dbReference type="GO" id="GO:0016787">
    <property type="term" value="F:hydrolase activity"/>
    <property type="evidence" value="ECO:0007669"/>
    <property type="project" value="UniProtKB-KW"/>
</dbReference>
<evidence type="ECO:0000256" key="1">
    <source>
        <dbReference type="ARBA" id="ARBA00022614"/>
    </source>
</evidence>